<protein>
    <recommendedName>
        <fullName evidence="2">Neutral/alkaline non-lysosomal ceramidase, N-terminal</fullName>
    </recommendedName>
</protein>
<dbReference type="EMBL" id="DSDK01000639">
    <property type="protein sequence ID" value="HDR52232.1"/>
    <property type="molecule type" value="Genomic_DNA"/>
</dbReference>
<sequence length="450" mass="50165">MKRFGIISGTVVSILILLFFVFTTPVDHTPYFESDYFEQSLLRIDSVKNLSSQVNDKLLAGFSKVSITPLLNQSEENYREGEFTEVPLAGYGGRKGAPATGVHDSIFVKVAAMKVGEELIFLVSADLLIIPPNMVDSVLKILSENGIRREQLFFSATHTHSSLGAWGSGFVAKQFAGDENNNLVKWLAIKTAEAITTAENDLKPAQIASGNFNAGQYTRNRLVGELGTKNDDFSFIFIEQTRYKKVVIGSFSSHSTTLGDENMEISADYPGYWARKMENTFADYALFFAGSMGSQSPVSKGEGFEKAKFLGEALADSLIKHLKKTKPEEHVSFSHVSLEIPLPKFQIRLTTKRNLSAFLSQKLMPYTYGAWVQAFRFGDMVWITTPADFSGEYAVQLKNALATQDFQANVTSFNGSYLGYIIPGKYFYLDKYESKTMGWFGPYMGDYTMH</sequence>
<organism evidence="1">
    <name type="scientific">Mariniphaga anaerophila</name>
    <dbReference type="NCBI Taxonomy" id="1484053"/>
    <lineage>
        <taxon>Bacteria</taxon>
        <taxon>Pseudomonadati</taxon>
        <taxon>Bacteroidota</taxon>
        <taxon>Bacteroidia</taxon>
        <taxon>Marinilabiliales</taxon>
        <taxon>Prolixibacteraceae</taxon>
        <taxon>Mariniphaga</taxon>
    </lineage>
</organism>
<gene>
    <name evidence="1" type="ORF">ENN90_11535</name>
</gene>
<evidence type="ECO:0000313" key="1">
    <source>
        <dbReference type="EMBL" id="HDR52232.1"/>
    </source>
</evidence>
<reference evidence="1" key="1">
    <citation type="journal article" date="2020" name="mSystems">
        <title>Genome- and Community-Level Interaction Insights into Carbon Utilization and Element Cycling Functions of Hydrothermarchaeota in Hydrothermal Sediment.</title>
        <authorList>
            <person name="Zhou Z."/>
            <person name="Liu Y."/>
            <person name="Xu W."/>
            <person name="Pan J."/>
            <person name="Luo Z.H."/>
            <person name="Li M."/>
        </authorList>
    </citation>
    <scope>NUCLEOTIDE SEQUENCE [LARGE SCALE GENOMIC DNA]</scope>
    <source>
        <strain evidence="1">SpSt-1217</strain>
    </source>
</reference>
<dbReference type="AlphaFoldDB" id="A0A831LSR2"/>
<evidence type="ECO:0008006" key="2">
    <source>
        <dbReference type="Google" id="ProtNLM"/>
    </source>
</evidence>
<dbReference type="Proteomes" id="UP000886047">
    <property type="component" value="Unassembled WGS sequence"/>
</dbReference>
<comment type="caution">
    <text evidence="1">The sequence shown here is derived from an EMBL/GenBank/DDBJ whole genome shotgun (WGS) entry which is preliminary data.</text>
</comment>
<feature type="non-terminal residue" evidence="1">
    <location>
        <position position="450"/>
    </location>
</feature>
<proteinExistence type="predicted"/>
<accession>A0A831LSR2</accession>
<name>A0A831LSR2_9BACT</name>